<accession>A0A8H3EYY2</accession>
<dbReference type="EMBL" id="CAJPDS010000013">
    <property type="protein sequence ID" value="CAF9913979.1"/>
    <property type="molecule type" value="Genomic_DNA"/>
</dbReference>
<evidence type="ECO:0000313" key="1">
    <source>
        <dbReference type="EMBL" id="CAF9913979.1"/>
    </source>
</evidence>
<dbReference type="OrthoDB" id="5428055at2759"/>
<organism evidence="1 2">
    <name type="scientific">Heterodermia speciosa</name>
    <dbReference type="NCBI Taxonomy" id="116794"/>
    <lineage>
        <taxon>Eukaryota</taxon>
        <taxon>Fungi</taxon>
        <taxon>Dikarya</taxon>
        <taxon>Ascomycota</taxon>
        <taxon>Pezizomycotina</taxon>
        <taxon>Lecanoromycetes</taxon>
        <taxon>OSLEUM clade</taxon>
        <taxon>Lecanoromycetidae</taxon>
        <taxon>Caliciales</taxon>
        <taxon>Physciaceae</taxon>
        <taxon>Heterodermia</taxon>
    </lineage>
</organism>
<evidence type="ECO:0000313" key="2">
    <source>
        <dbReference type="Proteomes" id="UP000664521"/>
    </source>
</evidence>
<reference evidence="1" key="1">
    <citation type="submission" date="2021-03" db="EMBL/GenBank/DDBJ databases">
        <authorList>
            <person name="Tagirdzhanova G."/>
        </authorList>
    </citation>
    <scope>NUCLEOTIDE SEQUENCE</scope>
</reference>
<name>A0A8H3EYY2_9LECA</name>
<dbReference type="Proteomes" id="UP000664521">
    <property type="component" value="Unassembled WGS sequence"/>
</dbReference>
<sequence length="505" mass="59203">MLETTNRRSRNRVFVWNRNFAQRQRLTYRAEDNKLTPEPHQTVVEAFLRELRSRLDPPQYNYAILRKFLEQADFNDLIQQTPSSRYTAPLVLLDDRCDDTGWRGLDGEQHSARNWEKYASYPPVGSRRFTSLMDAGQLYQRQMASRIAEGAERRVMYIANISPLCAMAIISTAARLRAPTLRDYFQRYLSNRVYFGVSMVRWQLLRAFPFIYFVQDLGFALEFHLPYYALRQDVALQSDPRGLRRSGYFIPSPEGPQKHEYLYEAQVSLLLTGVDEWFWTAYCCAETYFGSEESIQYYSDNQLDALTGGEKSMLDPVWNPREYFLSILTRRLKQVTKEWSNIVETLQDRLRLHDEGIFGDHSRKASLTDNRKFSHTREYTATIDLLRLLHNSLVRIVESWDSFGSGEVQYFEIRNEESLQAKWEDYLASIEKDMTELRFLRRVLSQNIEALNDKRSDFVNASTMVESRVAILHGDNIGRLTRVTVVCAQCVELIKQAKIPRCFYL</sequence>
<proteinExistence type="predicted"/>
<protein>
    <submittedName>
        <fullName evidence="1">Uncharacterized protein</fullName>
    </submittedName>
</protein>
<comment type="caution">
    <text evidence="1">The sequence shown here is derived from an EMBL/GenBank/DDBJ whole genome shotgun (WGS) entry which is preliminary data.</text>
</comment>
<keyword evidence="2" id="KW-1185">Reference proteome</keyword>
<dbReference type="AlphaFoldDB" id="A0A8H3EYY2"/>
<gene>
    <name evidence="1" type="ORF">HETSPECPRED_001711</name>
</gene>